<dbReference type="InterPro" id="IPR032524">
    <property type="entry name" value="ABC_tran_C"/>
</dbReference>
<evidence type="ECO:0000256" key="2">
    <source>
        <dbReference type="ARBA" id="ARBA00022840"/>
    </source>
</evidence>
<dbReference type="AlphaFoldDB" id="A0A518CRW9"/>
<dbReference type="OrthoDB" id="9760950at2"/>
<keyword evidence="2 6" id="KW-0067">ATP-binding</keyword>
<dbReference type="GO" id="GO:0005524">
    <property type="term" value="F:ATP binding"/>
    <property type="evidence" value="ECO:0007669"/>
    <property type="project" value="UniProtKB-KW"/>
</dbReference>
<dbReference type="PROSITE" id="PS50893">
    <property type="entry name" value="ABC_TRANSPORTER_2"/>
    <property type="match status" value="2"/>
</dbReference>
<evidence type="ECO:0000256" key="4">
    <source>
        <dbReference type="SAM" id="MobiDB-lite"/>
    </source>
</evidence>
<evidence type="ECO:0000256" key="1">
    <source>
        <dbReference type="ARBA" id="ARBA00022741"/>
    </source>
</evidence>
<dbReference type="InterPro" id="IPR003439">
    <property type="entry name" value="ABC_transporter-like_ATP-bd"/>
</dbReference>
<dbReference type="Pfam" id="PF00005">
    <property type="entry name" value="ABC_tran"/>
    <property type="match status" value="2"/>
</dbReference>
<feature type="compositionally biased region" description="Polar residues" evidence="4">
    <location>
        <begin position="539"/>
        <end position="548"/>
    </location>
</feature>
<dbReference type="InterPro" id="IPR032781">
    <property type="entry name" value="ABC_tran_Xtn"/>
</dbReference>
<dbReference type="PANTHER" id="PTHR42855:SF2">
    <property type="entry name" value="DRUG RESISTANCE ABC TRANSPORTER,ATP-BINDING PROTEIN"/>
    <property type="match status" value="1"/>
</dbReference>
<feature type="domain" description="ABC transporter" evidence="5">
    <location>
        <begin position="319"/>
        <end position="539"/>
    </location>
</feature>
<organism evidence="6 7">
    <name type="scientific">Polystyrenella longa</name>
    <dbReference type="NCBI Taxonomy" id="2528007"/>
    <lineage>
        <taxon>Bacteria</taxon>
        <taxon>Pseudomonadati</taxon>
        <taxon>Planctomycetota</taxon>
        <taxon>Planctomycetia</taxon>
        <taxon>Planctomycetales</taxon>
        <taxon>Planctomycetaceae</taxon>
        <taxon>Polystyrenella</taxon>
    </lineage>
</organism>
<dbReference type="InterPro" id="IPR027417">
    <property type="entry name" value="P-loop_NTPase"/>
</dbReference>
<dbReference type="PROSITE" id="PS00211">
    <property type="entry name" value="ABC_TRANSPORTER_1"/>
    <property type="match status" value="1"/>
</dbReference>
<dbReference type="Pfam" id="PF12848">
    <property type="entry name" value="ABC_tran_Xtn"/>
    <property type="match status" value="1"/>
</dbReference>
<dbReference type="Gene3D" id="3.40.50.300">
    <property type="entry name" value="P-loop containing nucleotide triphosphate hydrolases"/>
    <property type="match status" value="2"/>
</dbReference>
<dbReference type="PANTHER" id="PTHR42855">
    <property type="entry name" value="ABC TRANSPORTER ATP-BINDING SUBUNIT"/>
    <property type="match status" value="1"/>
</dbReference>
<dbReference type="SUPFAM" id="SSF52540">
    <property type="entry name" value="P-loop containing nucleoside triphosphate hydrolases"/>
    <property type="match status" value="2"/>
</dbReference>
<dbReference type="InterPro" id="IPR017871">
    <property type="entry name" value="ABC_transporter-like_CS"/>
</dbReference>
<keyword evidence="1" id="KW-0547">Nucleotide-binding</keyword>
<dbReference type="FunFam" id="3.40.50.300:FF:000011">
    <property type="entry name" value="Putative ABC transporter ATP-binding component"/>
    <property type="match status" value="1"/>
</dbReference>
<dbReference type="InterPro" id="IPR003593">
    <property type="entry name" value="AAA+_ATPase"/>
</dbReference>
<dbReference type="RefSeq" id="WP_144997771.1">
    <property type="nucleotide sequence ID" value="NZ_CP036281.1"/>
</dbReference>
<dbReference type="CDD" id="cd03221">
    <property type="entry name" value="ABCF_EF-3"/>
    <property type="match status" value="2"/>
</dbReference>
<evidence type="ECO:0000259" key="5">
    <source>
        <dbReference type="PROSITE" id="PS50893"/>
    </source>
</evidence>
<gene>
    <name evidence="6" type="primary">yheS</name>
    <name evidence="6" type="ORF">Pla110_37280</name>
</gene>
<sequence length="649" mass="74227">MILLTVQDLVRQFDTEPVLNKVSFDISSGDKIGLVGPNGAGKSTLLRIMMRIDDADSGSIEHPASLEIAMLEQEADFDDNRTLLEEAKSGLAHLYELQSESIRAAEDMATVTDPVQLDRLHARFDHLQHELERLNAYNVDHRVDEVLQGLGFTEAEYDRPLNTFSGGQQNRVLLARLLLRAPDLMILDEPTNHLDIDATEWLESYLSSMNGTLLLVSHDRYFLDRVTNRTFELYKSKLTDYKGNFSAYWRQREERIRLQQKSFEKQQEFIEKTSDFIRRNQYGQKHAQASDRVKKLDRLDKIDNPTDFDTPFMDFAKAERTGDWVFDIKGLSKGYGEPLFKDLTLQIERGERLGVLGPNGCGKSTFLKTLVDELKPDTGKIRHGTNVKIGYYDQQLSGVDPSLDGVEAARPLDNPEITPGFIRNWLAKFGVKGDLAVQKVGAMSGGEKSKVALTRLALQFPNVLILDEPTNHLDLWARQSLEEALLRFDGTILFVSHDRYFIDQVARSVLVFEPDSCKYFEGNYSKFQKFHERRRQEQNKPATNNTAKSAPVEIAPPPVETPVVTQKTPSTPAIPKSKRKRKFSYRKVEDIEVEIAEREELKSELEAKLIDPQIQRDGEQARIVREEYDSTCDRLEELFEHWEEAVELN</sequence>
<dbReference type="Pfam" id="PF16326">
    <property type="entry name" value="ABC_tran_CTD"/>
    <property type="match status" value="1"/>
</dbReference>
<evidence type="ECO:0000313" key="7">
    <source>
        <dbReference type="Proteomes" id="UP000317178"/>
    </source>
</evidence>
<dbReference type="Gene3D" id="1.10.287.380">
    <property type="entry name" value="Valyl-tRNA synthetase, C-terminal domain"/>
    <property type="match status" value="1"/>
</dbReference>
<dbReference type="InterPro" id="IPR037118">
    <property type="entry name" value="Val-tRNA_synth_C_sf"/>
</dbReference>
<keyword evidence="7" id="KW-1185">Reference proteome</keyword>
<evidence type="ECO:0000313" key="6">
    <source>
        <dbReference type="EMBL" id="QDU81976.1"/>
    </source>
</evidence>
<dbReference type="InterPro" id="IPR051309">
    <property type="entry name" value="ABCF_ATPase"/>
</dbReference>
<dbReference type="Proteomes" id="UP000317178">
    <property type="component" value="Chromosome"/>
</dbReference>
<evidence type="ECO:0000256" key="3">
    <source>
        <dbReference type="SAM" id="Coils"/>
    </source>
</evidence>
<dbReference type="GO" id="GO:0016887">
    <property type="term" value="F:ATP hydrolysis activity"/>
    <property type="evidence" value="ECO:0007669"/>
    <property type="project" value="InterPro"/>
</dbReference>
<accession>A0A518CRW9</accession>
<feature type="coiled-coil region" evidence="3">
    <location>
        <begin position="588"/>
        <end position="645"/>
    </location>
</feature>
<protein>
    <submittedName>
        <fullName evidence="6">Putative ABC transporter ATP-binding protein YheS</fullName>
    </submittedName>
</protein>
<dbReference type="EMBL" id="CP036281">
    <property type="protein sequence ID" value="QDU81976.1"/>
    <property type="molecule type" value="Genomic_DNA"/>
</dbReference>
<reference evidence="6 7" key="1">
    <citation type="submission" date="2019-02" db="EMBL/GenBank/DDBJ databases">
        <title>Deep-cultivation of Planctomycetes and their phenomic and genomic characterization uncovers novel biology.</title>
        <authorList>
            <person name="Wiegand S."/>
            <person name="Jogler M."/>
            <person name="Boedeker C."/>
            <person name="Pinto D."/>
            <person name="Vollmers J."/>
            <person name="Rivas-Marin E."/>
            <person name="Kohn T."/>
            <person name="Peeters S.H."/>
            <person name="Heuer A."/>
            <person name="Rast P."/>
            <person name="Oberbeckmann S."/>
            <person name="Bunk B."/>
            <person name="Jeske O."/>
            <person name="Meyerdierks A."/>
            <person name="Storesund J.E."/>
            <person name="Kallscheuer N."/>
            <person name="Luecker S."/>
            <person name="Lage O.M."/>
            <person name="Pohl T."/>
            <person name="Merkel B.J."/>
            <person name="Hornburger P."/>
            <person name="Mueller R.-W."/>
            <person name="Bruemmer F."/>
            <person name="Labrenz M."/>
            <person name="Spormann A.M."/>
            <person name="Op den Camp H."/>
            <person name="Overmann J."/>
            <person name="Amann R."/>
            <person name="Jetten M.S.M."/>
            <person name="Mascher T."/>
            <person name="Medema M.H."/>
            <person name="Devos D.P."/>
            <person name="Kaster A.-K."/>
            <person name="Ovreas L."/>
            <person name="Rohde M."/>
            <person name="Galperin M.Y."/>
            <person name="Jogler C."/>
        </authorList>
    </citation>
    <scope>NUCLEOTIDE SEQUENCE [LARGE SCALE GENOMIC DNA]</scope>
    <source>
        <strain evidence="6 7">Pla110</strain>
    </source>
</reference>
<dbReference type="SMART" id="SM00382">
    <property type="entry name" value="AAA"/>
    <property type="match status" value="2"/>
</dbReference>
<feature type="region of interest" description="Disordered" evidence="4">
    <location>
        <begin position="532"/>
        <end position="557"/>
    </location>
</feature>
<name>A0A518CRW9_9PLAN</name>
<proteinExistence type="predicted"/>
<dbReference type="KEGG" id="plon:Pla110_37280"/>
<feature type="domain" description="ABC transporter" evidence="5">
    <location>
        <begin position="4"/>
        <end position="260"/>
    </location>
</feature>
<keyword evidence="3" id="KW-0175">Coiled coil</keyword>